<gene>
    <name evidence="3" type="ORF">FPZ45_09905</name>
</gene>
<dbReference type="AlphaFoldDB" id="A0A559JNM0"/>
<accession>A0A559JNM0</accession>
<dbReference type="EMBL" id="VNJJ01000004">
    <property type="protein sequence ID" value="TVY01438.1"/>
    <property type="molecule type" value="Genomic_DNA"/>
</dbReference>
<evidence type="ECO:0000259" key="2">
    <source>
        <dbReference type="Pfam" id="PF07833"/>
    </source>
</evidence>
<feature type="domain" description="Copper amine oxidase-like N-terminal" evidence="2">
    <location>
        <begin position="57"/>
        <end position="149"/>
    </location>
</feature>
<feature type="signal peptide" evidence="1">
    <location>
        <begin position="1"/>
        <end position="46"/>
    </location>
</feature>
<evidence type="ECO:0000313" key="4">
    <source>
        <dbReference type="Proteomes" id="UP000316330"/>
    </source>
</evidence>
<organism evidence="3 4">
    <name type="scientific">Cohnella terricola</name>
    <dbReference type="NCBI Taxonomy" id="1289167"/>
    <lineage>
        <taxon>Bacteria</taxon>
        <taxon>Bacillati</taxon>
        <taxon>Bacillota</taxon>
        <taxon>Bacilli</taxon>
        <taxon>Bacillales</taxon>
        <taxon>Paenibacillaceae</taxon>
        <taxon>Cohnella</taxon>
    </lineage>
</organism>
<feature type="chain" id="PRO_5039143587" evidence="1">
    <location>
        <begin position="47"/>
        <end position="280"/>
    </location>
</feature>
<sequence length="280" mass="30417">MELSVSGRRPTYIFLLRRFYPMTKKLTATLLAAAMLLPGASGLASAQEQTVAHLQGKFVQGRTLIPLRAVSESLGAAVSWNQSSYTATITKEDTTIVLPINSDYITVNGESILLDVRSSVDKGVTYVPLRFVAQALGGTVNWNASTGTASASLGDRKVVVGTQLGTKFPAMTSSRINALVTAANESADLSAYKQIRTHFRPYFTDTFINKLIQRNSANNTKHKFVSKPFTYFYEGEGHGYISQLESPADAGGMNVERIITVRCIDGVWMAEGVDYSLVSP</sequence>
<dbReference type="Gene3D" id="3.30.457.10">
    <property type="entry name" value="Copper amine oxidase-like, N-terminal domain"/>
    <property type="match status" value="1"/>
</dbReference>
<dbReference type="Pfam" id="PF07833">
    <property type="entry name" value="Cu_amine_oxidN1"/>
    <property type="match status" value="1"/>
</dbReference>
<reference evidence="3 4" key="1">
    <citation type="submission" date="2019-07" db="EMBL/GenBank/DDBJ databases">
        <authorList>
            <person name="Kim J."/>
        </authorList>
    </citation>
    <scope>NUCLEOTIDE SEQUENCE [LARGE SCALE GENOMIC DNA]</scope>
    <source>
        <strain evidence="3 4">G13</strain>
    </source>
</reference>
<comment type="caution">
    <text evidence="3">The sequence shown here is derived from an EMBL/GenBank/DDBJ whole genome shotgun (WGS) entry which is preliminary data.</text>
</comment>
<dbReference type="Proteomes" id="UP000316330">
    <property type="component" value="Unassembled WGS sequence"/>
</dbReference>
<dbReference type="InterPro" id="IPR012854">
    <property type="entry name" value="Cu_amine_oxidase-like_N"/>
</dbReference>
<keyword evidence="1" id="KW-0732">Signal</keyword>
<name>A0A559JNM0_9BACL</name>
<keyword evidence="4" id="KW-1185">Reference proteome</keyword>
<dbReference type="InterPro" id="IPR036582">
    <property type="entry name" value="Mao_N_sf"/>
</dbReference>
<dbReference type="OrthoDB" id="2667244at2"/>
<evidence type="ECO:0000313" key="3">
    <source>
        <dbReference type="EMBL" id="TVY01438.1"/>
    </source>
</evidence>
<proteinExistence type="predicted"/>
<evidence type="ECO:0000256" key="1">
    <source>
        <dbReference type="SAM" id="SignalP"/>
    </source>
</evidence>
<protein>
    <submittedName>
        <fullName evidence="3">Copper amine oxidase N-terminal domain-containing protein</fullName>
    </submittedName>
</protein>
<dbReference type="SUPFAM" id="SSF55383">
    <property type="entry name" value="Copper amine oxidase, domain N"/>
    <property type="match status" value="1"/>
</dbReference>